<dbReference type="OrthoDB" id="199773at2"/>
<dbReference type="Proteomes" id="UP000310334">
    <property type="component" value="Unassembled WGS sequence"/>
</dbReference>
<dbReference type="AlphaFoldDB" id="A0A4S4BKW6"/>
<protein>
    <submittedName>
        <fullName evidence="1">MFS transporter</fullName>
    </submittedName>
</protein>
<sequence>MLFVYGGASLIANILAGRSLVKNENRFVVSFPISLGIVYFILFLMGQFTIQMAFIIFFWGILAGMANNISQYWITSVQKHQISPMDCF</sequence>
<name>A0A4S4BKW6_9BACI</name>
<dbReference type="EMBL" id="SSNT01000029">
    <property type="protein sequence ID" value="THF75185.1"/>
    <property type="molecule type" value="Genomic_DNA"/>
</dbReference>
<accession>A0A4S4BKW6</accession>
<dbReference type="RefSeq" id="WP_136358645.1">
    <property type="nucleotide sequence ID" value="NZ_CP046266.1"/>
</dbReference>
<proteinExistence type="predicted"/>
<evidence type="ECO:0000313" key="1">
    <source>
        <dbReference type="EMBL" id="THF75185.1"/>
    </source>
</evidence>
<reference evidence="1 2" key="1">
    <citation type="submission" date="2019-04" db="EMBL/GenBank/DDBJ databases">
        <title>Bacillus sediminilitoris sp. nov., isolated from a tidal flat sediment on the East China Sea.</title>
        <authorList>
            <person name="Wei Y."/>
            <person name="Mao H."/>
            <person name="Fang J."/>
        </authorList>
    </citation>
    <scope>NUCLEOTIDE SEQUENCE [LARGE SCALE GENOMIC DNA]</scope>
    <source>
        <strain evidence="1 2">DSL-17</strain>
    </source>
</reference>
<keyword evidence="2" id="KW-1185">Reference proteome</keyword>
<organism evidence="1 2">
    <name type="scientific">Metabacillus sediminilitoris</name>
    <dbReference type="NCBI Taxonomy" id="2567941"/>
    <lineage>
        <taxon>Bacteria</taxon>
        <taxon>Bacillati</taxon>
        <taxon>Bacillota</taxon>
        <taxon>Bacilli</taxon>
        <taxon>Bacillales</taxon>
        <taxon>Bacillaceae</taxon>
        <taxon>Metabacillus</taxon>
    </lineage>
</organism>
<comment type="caution">
    <text evidence="1">The sequence shown here is derived from an EMBL/GenBank/DDBJ whole genome shotgun (WGS) entry which is preliminary data.</text>
</comment>
<gene>
    <name evidence="1" type="ORF">E6W99_24140</name>
</gene>
<evidence type="ECO:0000313" key="2">
    <source>
        <dbReference type="Proteomes" id="UP000310334"/>
    </source>
</evidence>